<organism evidence="3 4">
    <name type="scientific">Parasponia andersonii</name>
    <name type="common">Sponia andersonii</name>
    <dbReference type="NCBI Taxonomy" id="3476"/>
    <lineage>
        <taxon>Eukaryota</taxon>
        <taxon>Viridiplantae</taxon>
        <taxon>Streptophyta</taxon>
        <taxon>Embryophyta</taxon>
        <taxon>Tracheophyta</taxon>
        <taxon>Spermatophyta</taxon>
        <taxon>Magnoliopsida</taxon>
        <taxon>eudicotyledons</taxon>
        <taxon>Gunneridae</taxon>
        <taxon>Pentapetalae</taxon>
        <taxon>rosids</taxon>
        <taxon>fabids</taxon>
        <taxon>Rosales</taxon>
        <taxon>Cannabaceae</taxon>
        <taxon>Parasponia</taxon>
    </lineage>
</organism>
<dbReference type="OrthoDB" id="1924524at2759"/>
<dbReference type="Proteomes" id="UP000237105">
    <property type="component" value="Unassembled WGS sequence"/>
</dbReference>
<accession>A0A2P5B8L1</accession>
<name>A0A2P5B8L1_PARAD</name>
<dbReference type="PANTHER" id="PTHR35296">
    <property type="entry name" value="EXPRESSED PROTEIN"/>
    <property type="match status" value="1"/>
</dbReference>
<proteinExistence type="inferred from homology"/>
<dbReference type="Pfam" id="PF02519">
    <property type="entry name" value="Auxin_inducible"/>
    <property type="match status" value="1"/>
</dbReference>
<dbReference type="AlphaFoldDB" id="A0A2P5B8L1"/>
<evidence type="ECO:0000313" key="3">
    <source>
        <dbReference type="EMBL" id="PON45127.1"/>
    </source>
</evidence>
<sequence length="129" mass="14201">MAKVGKLGKLKSAIKRWPSSLTKFSRNNSNISSSDNQSGSNKISSNTLVEEDHVLHAVYVGKARRRYLVSSEVVEHPLFQELVDKSGGGDDDGIAVACEVVLFEHLLWMLDNAEAQLGSTDELVDFYTC</sequence>
<feature type="region of interest" description="Disordered" evidence="2">
    <location>
        <begin position="23"/>
        <end position="45"/>
    </location>
</feature>
<feature type="compositionally biased region" description="Low complexity" evidence="2">
    <location>
        <begin position="25"/>
        <end position="45"/>
    </location>
</feature>
<comment type="similarity">
    <text evidence="1">Belongs to the ARG7 family.</text>
</comment>
<evidence type="ECO:0000313" key="4">
    <source>
        <dbReference type="Proteomes" id="UP000237105"/>
    </source>
</evidence>
<keyword evidence="4" id="KW-1185">Reference proteome</keyword>
<dbReference type="EMBL" id="JXTB01000337">
    <property type="protein sequence ID" value="PON45127.1"/>
    <property type="molecule type" value="Genomic_DNA"/>
</dbReference>
<gene>
    <name evidence="3" type="ORF">PanWU01x14_261610</name>
</gene>
<comment type="caution">
    <text evidence="3">The sequence shown here is derived from an EMBL/GenBank/DDBJ whole genome shotgun (WGS) entry which is preliminary data.</text>
</comment>
<dbReference type="InterPro" id="IPR003676">
    <property type="entry name" value="SAUR_fam"/>
</dbReference>
<dbReference type="STRING" id="3476.A0A2P5B8L1"/>
<dbReference type="GO" id="GO:0009733">
    <property type="term" value="P:response to auxin"/>
    <property type="evidence" value="ECO:0007669"/>
    <property type="project" value="InterPro"/>
</dbReference>
<evidence type="ECO:0000256" key="1">
    <source>
        <dbReference type="ARBA" id="ARBA00006974"/>
    </source>
</evidence>
<evidence type="ECO:0000256" key="2">
    <source>
        <dbReference type="SAM" id="MobiDB-lite"/>
    </source>
</evidence>
<protein>
    <submittedName>
        <fullName evidence="3">Small auxin-up RNA</fullName>
    </submittedName>
</protein>
<dbReference type="PANTHER" id="PTHR35296:SF8">
    <property type="entry name" value="SMALL AUXIN-UP RNA-RELATED"/>
    <property type="match status" value="1"/>
</dbReference>
<reference evidence="4" key="1">
    <citation type="submission" date="2016-06" db="EMBL/GenBank/DDBJ databases">
        <title>Parallel loss of symbiosis genes in relatives of nitrogen-fixing non-legume Parasponia.</title>
        <authorList>
            <person name="Van Velzen R."/>
            <person name="Holmer R."/>
            <person name="Bu F."/>
            <person name="Rutten L."/>
            <person name="Van Zeijl A."/>
            <person name="Liu W."/>
            <person name="Santuari L."/>
            <person name="Cao Q."/>
            <person name="Sharma T."/>
            <person name="Shen D."/>
            <person name="Roswanjaya Y."/>
            <person name="Wardhani T."/>
            <person name="Kalhor M.S."/>
            <person name="Jansen J."/>
            <person name="Van den Hoogen J."/>
            <person name="Gungor B."/>
            <person name="Hartog M."/>
            <person name="Hontelez J."/>
            <person name="Verver J."/>
            <person name="Yang W.-C."/>
            <person name="Schijlen E."/>
            <person name="Repin R."/>
            <person name="Schilthuizen M."/>
            <person name="Schranz E."/>
            <person name="Heidstra R."/>
            <person name="Miyata K."/>
            <person name="Fedorova E."/>
            <person name="Kohlen W."/>
            <person name="Bisseling T."/>
            <person name="Smit S."/>
            <person name="Geurts R."/>
        </authorList>
    </citation>
    <scope>NUCLEOTIDE SEQUENCE [LARGE SCALE GENOMIC DNA]</scope>
    <source>
        <strain evidence="4">cv. WU1-14</strain>
    </source>
</reference>